<evidence type="ECO:0008006" key="3">
    <source>
        <dbReference type="Google" id="ProtNLM"/>
    </source>
</evidence>
<name>A0ABS8M253_9FLAO</name>
<evidence type="ECO:0000313" key="2">
    <source>
        <dbReference type="Proteomes" id="UP001430700"/>
    </source>
</evidence>
<protein>
    <recommendedName>
        <fullName evidence="3">DUF4365 domain-containing protein</fullName>
    </recommendedName>
</protein>
<evidence type="ECO:0000313" key="1">
    <source>
        <dbReference type="EMBL" id="MCC9018890.1"/>
    </source>
</evidence>
<dbReference type="Proteomes" id="UP001430700">
    <property type="component" value="Unassembled WGS sequence"/>
</dbReference>
<organism evidence="1 2">
    <name type="scientific">Flavobacterium lipolyticum</name>
    <dbReference type="NCBI Taxonomy" id="2893754"/>
    <lineage>
        <taxon>Bacteria</taxon>
        <taxon>Pseudomonadati</taxon>
        <taxon>Bacteroidota</taxon>
        <taxon>Flavobacteriia</taxon>
        <taxon>Flavobacteriales</taxon>
        <taxon>Flavobacteriaceae</taxon>
        <taxon>Flavobacterium</taxon>
    </lineage>
</organism>
<gene>
    <name evidence="1" type="ORF">LNQ34_14055</name>
</gene>
<reference evidence="1" key="1">
    <citation type="submission" date="2021-11" db="EMBL/GenBank/DDBJ databases">
        <title>Description of novel Flavobacterium species.</title>
        <authorList>
            <person name="Saticioglu I.B."/>
            <person name="Ay H."/>
            <person name="Altun S."/>
            <person name="Duman M."/>
        </authorList>
    </citation>
    <scope>NUCLEOTIDE SEQUENCE</scope>
    <source>
        <strain evidence="1">F-126</strain>
    </source>
</reference>
<dbReference type="EMBL" id="JAJJMN010000001">
    <property type="protein sequence ID" value="MCC9018890.1"/>
    <property type="molecule type" value="Genomic_DNA"/>
</dbReference>
<comment type="caution">
    <text evidence="1">The sequence shown here is derived from an EMBL/GenBank/DDBJ whole genome shotgun (WGS) entry which is preliminary data.</text>
</comment>
<sequence>MGTEKPVWLKIMENGSIGEATAREFLIDRFWILERSVDIHGADLIFQRRLTSKNILDVEPPRFGVVQVKFFQDEDTTQYIAKEYLTDSDGNARKEFFVLAINGYEDNKTLHFLTSTDILKEGVLIEEESSRYFGTYRISGIMVLREKKYLVTHKRTVLDKIENSLRLISFSSNRRFLTNLLGEINSEIEAPYNLDIANDYGDFREIQNEFKKKTQTAVYRLKDTIDSLNTILAEVDPLKIEEMIDDLDYFSGREIAIPYDVDKNFFEDARYYKEKHDFLTEKILLQKFLKLQDELLKKVRELDYPNTKILENEELLIKIKFEKDLDFDKCSVKINRKIALSARKSAYGFAEEIGPFEFSYYYVPGRVSYPELKEKGKFTWKNIKGDFISKKISHEIMNKVYEALYSID</sequence>
<keyword evidence="2" id="KW-1185">Reference proteome</keyword>
<accession>A0ABS8M253</accession>
<dbReference type="RefSeq" id="WP_230000184.1">
    <property type="nucleotide sequence ID" value="NZ_JAJJMN010000001.1"/>
</dbReference>
<proteinExistence type="predicted"/>